<evidence type="ECO:0000256" key="1">
    <source>
        <dbReference type="SAM" id="MobiDB-lite"/>
    </source>
</evidence>
<dbReference type="Pfam" id="PF00595">
    <property type="entry name" value="PDZ"/>
    <property type="match status" value="1"/>
</dbReference>
<name>A0ABM1TBH9_LIMPO</name>
<organism evidence="3 4">
    <name type="scientific">Limulus polyphemus</name>
    <name type="common">Atlantic horseshoe crab</name>
    <dbReference type="NCBI Taxonomy" id="6850"/>
    <lineage>
        <taxon>Eukaryota</taxon>
        <taxon>Metazoa</taxon>
        <taxon>Ecdysozoa</taxon>
        <taxon>Arthropoda</taxon>
        <taxon>Chelicerata</taxon>
        <taxon>Merostomata</taxon>
        <taxon>Xiphosura</taxon>
        <taxon>Limulidae</taxon>
        <taxon>Limulus</taxon>
    </lineage>
</organism>
<evidence type="ECO:0000313" key="3">
    <source>
        <dbReference type="Proteomes" id="UP000694941"/>
    </source>
</evidence>
<evidence type="ECO:0000259" key="2">
    <source>
        <dbReference type="PROSITE" id="PS50106"/>
    </source>
</evidence>
<feature type="non-terminal residue" evidence="4">
    <location>
        <position position="619"/>
    </location>
</feature>
<evidence type="ECO:0000313" key="4">
    <source>
        <dbReference type="RefSeq" id="XP_022253235.1"/>
    </source>
</evidence>
<dbReference type="Gene3D" id="2.30.42.10">
    <property type="match status" value="1"/>
</dbReference>
<feature type="region of interest" description="Disordered" evidence="1">
    <location>
        <begin position="410"/>
        <end position="445"/>
    </location>
</feature>
<dbReference type="PROSITE" id="PS50106">
    <property type="entry name" value="PDZ"/>
    <property type="match status" value="1"/>
</dbReference>
<dbReference type="InterPro" id="IPR001478">
    <property type="entry name" value="PDZ"/>
</dbReference>
<dbReference type="SUPFAM" id="SSF50156">
    <property type="entry name" value="PDZ domain-like"/>
    <property type="match status" value="1"/>
</dbReference>
<dbReference type="GeneID" id="106469104"/>
<sequence>MRLYNDMKPQFLNVRQSSQRARQAAAVHTSSESFVCFRNGIIGRCDVPSGVNLSHLPVHMKSPALPRRLRAKLMNLVISKMLCCGRKKEAKEVGEPSVVEEVVSRPGPSRPRIPEMVVQRDFRKVGGITSEVFRQIEAVENDYDATTAANIEVVERRGEMVIRVLDPRRLGRVGAEASKKYLSAATSSHTVQFIEIIKRPGQTLGLYIREGDGIRRTGGMYISRIALESAVYTSGLLKVGDEILAVNLVDVKHMSLDDVVIIMSIPRRLVLTIRSKIPGRLPTHPPRRILEEMRPPIVVLKKEMEEEIMEDVNGNSENGQLIHARTKGLPSGIPPVAIPLKDQERRQYDDHGLYYNSRPRLHRAPRVEAREEERHWRGEPEISRRSTITRQPRTHYRYPKKMLESLAEQVHTFRRSPPPPAPYKRTQPPRKTLASRPERSSTSRGRYWDEYEAALSGRPTRILRAESEQRIPRDNYQEEDMRNRYAARNHRLSSQMMRIMQPRGRTRRSLREGPPQSGILRQRRSVIESCSDTEVHTNSREPVVLYRQHSLGRVTPSMGHFQFRSNSLPRVRAADLETRTHRQSVRFGNKTLPYDSQEDSDGALSAPELPFSKSGRRGS</sequence>
<dbReference type="InterPro" id="IPR052118">
    <property type="entry name" value="Rho-GAP_regulator"/>
</dbReference>
<proteinExistence type="predicted"/>
<dbReference type="PANTHER" id="PTHR46150">
    <property type="entry name" value="RHO GTPASE-ACTIVATING PROTEIN 100F"/>
    <property type="match status" value="1"/>
</dbReference>
<dbReference type="CDD" id="cd06718">
    <property type="entry name" value="PDZ_Par6-like"/>
    <property type="match status" value="1"/>
</dbReference>
<dbReference type="InterPro" id="IPR036034">
    <property type="entry name" value="PDZ_sf"/>
</dbReference>
<dbReference type="RefSeq" id="XP_022253235.1">
    <property type="nucleotide sequence ID" value="XM_022397527.1"/>
</dbReference>
<dbReference type="PANTHER" id="PTHR46150:SF3">
    <property type="entry name" value="RHO GTPASE-ACTIVATING PROTEIN 100F"/>
    <property type="match status" value="1"/>
</dbReference>
<dbReference type="Proteomes" id="UP000694941">
    <property type="component" value="Unplaced"/>
</dbReference>
<gene>
    <name evidence="4" type="primary">LOC106469104</name>
</gene>
<dbReference type="SMART" id="SM00228">
    <property type="entry name" value="PDZ"/>
    <property type="match status" value="1"/>
</dbReference>
<reference evidence="4" key="1">
    <citation type="submission" date="2025-08" db="UniProtKB">
        <authorList>
            <consortium name="RefSeq"/>
        </authorList>
    </citation>
    <scope>IDENTIFICATION</scope>
    <source>
        <tissue evidence="4">Muscle</tissue>
    </source>
</reference>
<keyword evidence="3" id="KW-1185">Reference proteome</keyword>
<protein>
    <submittedName>
        <fullName evidence="4">Rho GTPase-activating protein 100F-like</fullName>
    </submittedName>
</protein>
<accession>A0ABM1TBH9</accession>
<feature type="compositionally biased region" description="Basic and acidic residues" evidence="1">
    <location>
        <begin position="436"/>
        <end position="445"/>
    </location>
</feature>
<feature type="domain" description="PDZ" evidence="2">
    <location>
        <begin position="193"/>
        <end position="263"/>
    </location>
</feature>
<feature type="region of interest" description="Disordered" evidence="1">
    <location>
        <begin position="576"/>
        <end position="619"/>
    </location>
</feature>